<comment type="caution">
    <text evidence="1">The sequence shown here is derived from an EMBL/GenBank/DDBJ whole genome shotgun (WGS) entry which is preliminary data.</text>
</comment>
<protein>
    <submittedName>
        <fullName evidence="1">Uncharacterized protein</fullName>
    </submittedName>
</protein>
<organism evidence="1 2">
    <name type="scientific">Actinoplanes sichuanensis</name>
    <dbReference type="NCBI Taxonomy" id="512349"/>
    <lineage>
        <taxon>Bacteria</taxon>
        <taxon>Bacillati</taxon>
        <taxon>Actinomycetota</taxon>
        <taxon>Actinomycetes</taxon>
        <taxon>Micromonosporales</taxon>
        <taxon>Micromonosporaceae</taxon>
        <taxon>Actinoplanes</taxon>
    </lineage>
</organism>
<dbReference type="Proteomes" id="UP001597183">
    <property type="component" value="Unassembled WGS sequence"/>
</dbReference>
<evidence type="ECO:0000313" key="1">
    <source>
        <dbReference type="EMBL" id="MFD1367028.1"/>
    </source>
</evidence>
<dbReference type="Gene3D" id="3.90.1140.10">
    <property type="entry name" value="Cyclic phosphodiesterase"/>
    <property type="match status" value="1"/>
</dbReference>
<dbReference type="RefSeq" id="WP_317796071.1">
    <property type="nucleotide sequence ID" value="NZ_AP028461.1"/>
</dbReference>
<sequence length="233" mass="25066">MSAGTEPRLVSREAFDALYAEGRSAVSAGEYRMQRPPVEGGLRWGLSALLRPDPSSATDLDRLSREAAGVAGGEHWVTGAVTSSHLTLRSLEAWRDTIAEDDPLVQRYAAALAVAVTGIGPLTFTVVGLTLTPGSVMACAVPSSDGADRLAAAYGRALGADGTHENEFTREFWYSNLVHFADRIRNPDRLIDWVAARRDRELATVDVDEVQLTQWRFAGTGMVPRSVAAARLG</sequence>
<gene>
    <name evidence="1" type="ORF">ACFQ5G_16880</name>
</gene>
<name>A0ABW4A902_9ACTN</name>
<reference evidence="2" key="1">
    <citation type="journal article" date="2019" name="Int. J. Syst. Evol. Microbiol.">
        <title>The Global Catalogue of Microorganisms (GCM) 10K type strain sequencing project: providing services to taxonomists for standard genome sequencing and annotation.</title>
        <authorList>
            <consortium name="The Broad Institute Genomics Platform"/>
            <consortium name="The Broad Institute Genome Sequencing Center for Infectious Disease"/>
            <person name="Wu L."/>
            <person name="Ma J."/>
        </authorList>
    </citation>
    <scope>NUCLEOTIDE SEQUENCE [LARGE SCALE GENOMIC DNA]</scope>
    <source>
        <strain evidence="2">CCM 7526</strain>
    </source>
</reference>
<accession>A0ABW4A902</accession>
<evidence type="ECO:0000313" key="2">
    <source>
        <dbReference type="Proteomes" id="UP001597183"/>
    </source>
</evidence>
<keyword evidence="2" id="KW-1185">Reference proteome</keyword>
<proteinExistence type="predicted"/>
<dbReference type="EMBL" id="JBHTMK010000020">
    <property type="protein sequence ID" value="MFD1367028.1"/>
    <property type="molecule type" value="Genomic_DNA"/>
</dbReference>